<dbReference type="Gene3D" id="1.10.287.70">
    <property type="match status" value="2"/>
</dbReference>
<gene>
    <name evidence="7" type="ORF">GCK32_022095</name>
</gene>
<dbReference type="GO" id="GO:0005886">
    <property type="term" value="C:plasma membrane"/>
    <property type="evidence" value="ECO:0007669"/>
    <property type="project" value="TreeGrafter"/>
</dbReference>
<evidence type="ECO:0000313" key="8">
    <source>
        <dbReference type="Proteomes" id="UP001331761"/>
    </source>
</evidence>
<keyword evidence="8" id="KW-1185">Reference proteome</keyword>
<keyword evidence="3 5" id="KW-1133">Transmembrane helix</keyword>
<dbReference type="EMBL" id="WIXE01000889">
    <property type="protein sequence ID" value="KAK5986210.1"/>
    <property type="molecule type" value="Genomic_DNA"/>
</dbReference>
<evidence type="ECO:0000256" key="6">
    <source>
        <dbReference type="SAM" id="SignalP"/>
    </source>
</evidence>
<sequence>YAKLILPHVALVLLTCAYTVLGASIFYTVERPHEMETKKHQYAKLILPHVALVLLTCAYTVLGASIFYTVERPHEMETKKHQVT</sequence>
<feature type="transmembrane region" description="Helical" evidence="5">
    <location>
        <begin position="46"/>
        <end position="70"/>
    </location>
</feature>
<dbReference type="GO" id="GO:0022841">
    <property type="term" value="F:potassium ion leak channel activity"/>
    <property type="evidence" value="ECO:0007669"/>
    <property type="project" value="TreeGrafter"/>
</dbReference>
<comment type="subcellular location">
    <subcellularLocation>
        <location evidence="1">Membrane</location>
        <topology evidence="1">Multi-pass membrane protein</topology>
    </subcellularLocation>
</comment>
<evidence type="ECO:0000313" key="7">
    <source>
        <dbReference type="EMBL" id="KAK5986210.1"/>
    </source>
</evidence>
<feature type="chain" id="PRO_5042939143" evidence="6">
    <location>
        <begin position="23"/>
        <end position="84"/>
    </location>
</feature>
<feature type="non-terminal residue" evidence="7">
    <location>
        <position position="1"/>
    </location>
</feature>
<evidence type="ECO:0000256" key="5">
    <source>
        <dbReference type="SAM" id="Phobius"/>
    </source>
</evidence>
<proteinExistence type="predicted"/>
<organism evidence="7 8">
    <name type="scientific">Trichostrongylus colubriformis</name>
    <name type="common">Black scour worm</name>
    <dbReference type="NCBI Taxonomy" id="6319"/>
    <lineage>
        <taxon>Eukaryota</taxon>
        <taxon>Metazoa</taxon>
        <taxon>Ecdysozoa</taxon>
        <taxon>Nematoda</taxon>
        <taxon>Chromadorea</taxon>
        <taxon>Rhabditida</taxon>
        <taxon>Rhabditina</taxon>
        <taxon>Rhabditomorpha</taxon>
        <taxon>Strongyloidea</taxon>
        <taxon>Trichostrongylidae</taxon>
        <taxon>Trichostrongylus</taxon>
    </lineage>
</organism>
<dbReference type="PANTHER" id="PTHR11003">
    <property type="entry name" value="POTASSIUM CHANNEL, SUBFAMILY K"/>
    <property type="match status" value="1"/>
</dbReference>
<evidence type="ECO:0000256" key="1">
    <source>
        <dbReference type="ARBA" id="ARBA00004141"/>
    </source>
</evidence>
<keyword evidence="6" id="KW-0732">Signal</keyword>
<evidence type="ECO:0000256" key="2">
    <source>
        <dbReference type="ARBA" id="ARBA00022692"/>
    </source>
</evidence>
<evidence type="ECO:0000256" key="4">
    <source>
        <dbReference type="ARBA" id="ARBA00023136"/>
    </source>
</evidence>
<feature type="signal peptide" evidence="6">
    <location>
        <begin position="1"/>
        <end position="22"/>
    </location>
</feature>
<accession>A0AAN8G535</accession>
<keyword evidence="2 5" id="KW-0812">Transmembrane</keyword>
<dbReference type="PANTHER" id="PTHR11003:SF333">
    <property type="entry name" value="TWIK FAMILY OF POTASSIUM CHANNELS PROTEIN 7"/>
    <property type="match status" value="1"/>
</dbReference>
<protein>
    <submittedName>
        <fullName evidence="7">Uncharacterized protein</fullName>
    </submittedName>
</protein>
<evidence type="ECO:0000256" key="3">
    <source>
        <dbReference type="ARBA" id="ARBA00022989"/>
    </source>
</evidence>
<reference evidence="7 8" key="1">
    <citation type="submission" date="2019-10" db="EMBL/GenBank/DDBJ databases">
        <title>Assembly and Annotation for the nematode Trichostrongylus colubriformis.</title>
        <authorList>
            <person name="Martin J."/>
        </authorList>
    </citation>
    <scope>NUCLEOTIDE SEQUENCE [LARGE SCALE GENOMIC DNA]</scope>
    <source>
        <strain evidence="7">G859</strain>
        <tissue evidence="7">Whole worm</tissue>
    </source>
</reference>
<dbReference type="GO" id="GO:0030322">
    <property type="term" value="P:stabilization of membrane potential"/>
    <property type="evidence" value="ECO:0007669"/>
    <property type="project" value="TreeGrafter"/>
</dbReference>
<dbReference type="InterPro" id="IPR003280">
    <property type="entry name" value="2pore_dom_K_chnl"/>
</dbReference>
<dbReference type="AlphaFoldDB" id="A0AAN8G535"/>
<dbReference type="Proteomes" id="UP001331761">
    <property type="component" value="Unassembled WGS sequence"/>
</dbReference>
<comment type="caution">
    <text evidence="7">The sequence shown here is derived from an EMBL/GenBank/DDBJ whole genome shotgun (WGS) entry which is preliminary data.</text>
</comment>
<name>A0AAN8G535_TRICO</name>
<dbReference type="GO" id="GO:0015271">
    <property type="term" value="F:outward rectifier potassium channel activity"/>
    <property type="evidence" value="ECO:0007669"/>
    <property type="project" value="TreeGrafter"/>
</dbReference>
<keyword evidence="4 5" id="KW-0472">Membrane</keyword>